<evidence type="ECO:0000313" key="3">
    <source>
        <dbReference type="Proteomes" id="UP000286100"/>
    </source>
</evidence>
<evidence type="ECO:0000313" key="2">
    <source>
        <dbReference type="EMBL" id="RJF92969.1"/>
    </source>
</evidence>
<feature type="region of interest" description="Disordered" evidence="1">
    <location>
        <begin position="1"/>
        <end position="50"/>
    </location>
</feature>
<dbReference type="AlphaFoldDB" id="A0A418WP21"/>
<evidence type="ECO:0008006" key="4">
    <source>
        <dbReference type="Google" id="ProtNLM"/>
    </source>
</evidence>
<organism evidence="2 3">
    <name type="scientific">Sphingomonas cavernae</name>
    <dbReference type="NCBI Taxonomy" id="2320861"/>
    <lineage>
        <taxon>Bacteria</taxon>
        <taxon>Pseudomonadati</taxon>
        <taxon>Pseudomonadota</taxon>
        <taxon>Alphaproteobacteria</taxon>
        <taxon>Sphingomonadales</taxon>
        <taxon>Sphingomonadaceae</taxon>
        <taxon>Sphingomonas</taxon>
    </lineage>
</organism>
<accession>A0A418WP21</accession>
<gene>
    <name evidence="2" type="ORF">D3876_00840</name>
</gene>
<dbReference type="Proteomes" id="UP000286100">
    <property type="component" value="Unassembled WGS sequence"/>
</dbReference>
<name>A0A418WP21_9SPHN</name>
<feature type="compositionally biased region" description="Pro residues" evidence="1">
    <location>
        <begin position="30"/>
        <end position="46"/>
    </location>
</feature>
<dbReference type="RefSeq" id="WP_119759249.1">
    <property type="nucleotide sequence ID" value="NZ_QYUM01000002.1"/>
</dbReference>
<keyword evidence="3" id="KW-1185">Reference proteome</keyword>
<dbReference type="EMBL" id="QYUM01000002">
    <property type="protein sequence ID" value="RJF92969.1"/>
    <property type="molecule type" value="Genomic_DNA"/>
</dbReference>
<reference evidence="2 3" key="1">
    <citation type="submission" date="2018-09" db="EMBL/GenBank/DDBJ databases">
        <authorList>
            <person name="Zhu H."/>
        </authorList>
    </citation>
    <scope>NUCLEOTIDE SEQUENCE [LARGE SCALE GENOMIC DNA]</scope>
    <source>
        <strain evidence="2 3">K2R01-6</strain>
    </source>
</reference>
<evidence type="ECO:0000256" key="1">
    <source>
        <dbReference type="SAM" id="MobiDB-lite"/>
    </source>
</evidence>
<proteinExistence type="predicted"/>
<sequence length="82" mass="8624">MRTKGNANEPGAVTAGDDKQINNDGTVPRTEPPAEPDAPDAPPAPDPATEIAYWGVDPSKLVPMLVLEIQHLRGRIAALESA</sequence>
<comment type="caution">
    <text evidence="2">The sequence shown here is derived from an EMBL/GenBank/DDBJ whole genome shotgun (WGS) entry which is preliminary data.</text>
</comment>
<protein>
    <recommendedName>
        <fullName evidence="4">Tail fiber domain-containing protein</fullName>
    </recommendedName>
</protein>